<dbReference type="Proteomes" id="UP000054526">
    <property type="component" value="Unassembled WGS sequence"/>
</dbReference>
<evidence type="ECO:0000313" key="3">
    <source>
        <dbReference type="Proteomes" id="UP000054526"/>
    </source>
</evidence>
<keyword evidence="3" id="KW-1185">Reference proteome</keyword>
<name>A0ABR5A336_9BACL</name>
<accession>A0ABR5A336</accession>
<dbReference type="RefSeq" id="WP_041064303.1">
    <property type="nucleotide sequence ID" value="NZ_JXAL01000022.1"/>
</dbReference>
<feature type="signal peptide" evidence="1">
    <location>
        <begin position="1"/>
        <end position="24"/>
    </location>
</feature>
<sequence>MKKGFALLLAITLIMGVFTVSASAATQARGAEFYDHSLIELVAGNTQIGAVRVSNDDSNLIIRTYLWSNLTKMVEYHLAVGNDVSRFPIHPGDTPQNGQLAVSKYFTSNTLETTDQLSYENLDPNLTVLTVHAVIQNANGELVNAWGRGVPLTGSNWEGYFEYVKRFPTADTTPPQAVISVDQPVLTTPNHRMVPIHVTINASDDSGKEVAVQLKSINSNEPDRGLGFFDQPNDIQEAQFGTNDTAFNLRAESSIKGQGRVYTITYSLTDAAGNTSDVSTTVKVPAIDLVQLRERLRDEAVRICELLRKYGFFGKVNVELKIEQYINNYIQNKIYATYGE</sequence>
<feature type="chain" id="PRO_5045209558" description="Pesticidal crystal protein Cry22Aa Ig-like domain-containing protein" evidence="1">
    <location>
        <begin position="25"/>
        <end position="340"/>
    </location>
</feature>
<protein>
    <recommendedName>
        <fullName evidence="4">Pesticidal crystal protein Cry22Aa Ig-like domain-containing protein</fullName>
    </recommendedName>
</protein>
<evidence type="ECO:0000313" key="2">
    <source>
        <dbReference type="EMBL" id="KIL35420.1"/>
    </source>
</evidence>
<evidence type="ECO:0008006" key="4">
    <source>
        <dbReference type="Google" id="ProtNLM"/>
    </source>
</evidence>
<proteinExistence type="predicted"/>
<comment type="caution">
    <text evidence="2">The sequence shown here is derived from an EMBL/GenBank/DDBJ whole genome shotgun (WGS) entry which is preliminary data.</text>
</comment>
<organism evidence="2 3">
    <name type="scientific">Cohnella kolymensis</name>
    <dbReference type="NCBI Taxonomy" id="1590652"/>
    <lineage>
        <taxon>Bacteria</taxon>
        <taxon>Bacillati</taxon>
        <taxon>Bacillota</taxon>
        <taxon>Bacilli</taxon>
        <taxon>Bacillales</taxon>
        <taxon>Paenibacillaceae</taxon>
        <taxon>Cohnella</taxon>
    </lineage>
</organism>
<dbReference type="InterPro" id="IPR013783">
    <property type="entry name" value="Ig-like_fold"/>
</dbReference>
<gene>
    <name evidence="2" type="ORF">SD71_14060</name>
</gene>
<keyword evidence="1" id="KW-0732">Signal</keyword>
<dbReference type="Gene3D" id="2.60.40.10">
    <property type="entry name" value="Immunoglobulins"/>
    <property type="match status" value="1"/>
</dbReference>
<dbReference type="EMBL" id="JXAL01000022">
    <property type="protein sequence ID" value="KIL35420.1"/>
    <property type="molecule type" value="Genomic_DNA"/>
</dbReference>
<evidence type="ECO:0000256" key="1">
    <source>
        <dbReference type="SAM" id="SignalP"/>
    </source>
</evidence>
<reference evidence="2 3" key="1">
    <citation type="submission" date="2014-12" db="EMBL/GenBank/DDBJ databases">
        <title>Draft genome sequence of Cohnella kolymensis strain B-2846.</title>
        <authorList>
            <person name="Karlyshev A.V."/>
            <person name="Kudryashova E.B."/>
        </authorList>
    </citation>
    <scope>NUCLEOTIDE SEQUENCE [LARGE SCALE GENOMIC DNA]</scope>
    <source>
        <strain evidence="2 3">VKM B-2846</strain>
    </source>
</reference>